<sequence>MPSPDFDCQPDLYGSTLRLKPLADGDFEGMFQAAADPDIWCGHPARDRYKREVFEAYFASLLATKKALAVIESASGDIVGTSSYYTPPDLPNSIAIGFTFLVRAKWGGNANRELKQLMLEHAFTAYDIVYFHIAPTNIRSQTATMKLGAVHLYDAELKISAAPALAKCYGLTRAQWESASLFA</sequence>
<dbReference type="EC" id="2.3.-.-" evidence="2"/>
<organism evidence="2 3">
    <name type="scientific">Pseudomonas pergaminensis</name>
    <dbReference type="NCBI Taxonomy" id="2853159"/>
    <lineage>
        <taxon>Bacteria</taxon>
        <taxon>Pseudomonadati</taxon>
        <taxon>Pseudomonadota</taxon>
        <taxon>Gammaproteobacteria</taxon>
        <taxon>Pseudomonadales</taxon>
        <taxon>Pseudomonadaceae</taxon>
        <taxon>Pseudomonas</taxon>
    </lineage>
</organism>
<dbReference type="InterPro" id="IPR000182">
    <property type="entry name" value="GNAT_dom"/>
</dbReference>
<dbReference type="SUPFAM" id="SSF55729">
    <property type="entry name" value="Acyl-CoA N-acyltransferases (Nat)"/>
    <property type="match status" value="1"/>
</dbReference>
<dbReference type="PANTHER" id="PTHR43610:SF1">
    <property type="entry name" value="N-ACETYLTRANSFERASE DOMAIN-CONTAINING PROTEIN"/>
    <property type="match status" value="1"/>
</dbReference>
<gene>
    <name evidence="2" type="ORF">ACJEBJ_03390</name>
</gene>
<accession>A0ABW8QX97</accession>
<keyword evidence="2" id="KW-0808">Transferase</keyword>
<dbReference type="GO" id="GO:0016746">
    <property type="term" value="F:acyltransferase activity"/>
    <property type="evidence" value="ECO:0007669"/>
    <property type="project" value="UniProtKB-KW"/>
</dbReference>
<keyword evidence="2" id="KW-0012">Acyltransferase</keyword>
<dbReference type="RefSeq" id="WP_406596567.1">
    <property type="nucleotide sequence ID" value="NZ_JBJHQF010000003.1"/>
</dbReference>
<dbReference type="InterPro" id="IPR016181">
    <property type="entry name" value="Acyl_CoA_acyltransferase"/>
</dbReference>
<proteinExistence type="predicted"/>
<reference evidence="2 3" key="1">
    <citation type="submission" date="2024-11" db="EMBL/GenBank/DDBJ databases">
        <authorList>
            <person name="Lucas J.A."/>
        </authorList>
    </citation>
    <scope>NUCLEOTIDE SEQUENCE [LARGE SCALE GENOMIC DNA]</scope>
    <source>
        <strain evidence="2 3">Z 7.15</strain>
    </source>
</reference>
<evidence type="ECO:0000259" key="1">
    <source>
        <dbReference type="Pfam" id="PF13302"/>
    </source>
</evidence>
<dbReference type="Pfam" id="PF13302">
    <property type="entry name" value="Acetyltransf_3"/>
    <property type="match status" value="1"/>
</dbReference>
<comment type="caution">
    <text evidence="2">The sequence shown here is derived from an EMBL/GenBank/DDBJ whole genome shotgun (WGS) entry which is preliminary data.</text>
</comment>
<feature type="domain" description="N-acetyltransferase" evidence="1">
    <location>
        <begin position="17"/>
        <end position="149"/>
    </location>
</feature>
<protein>
    <submittedName>
        <fullName evidence="2">GNAT family N-acetyltransferase</fullName>
        <ecNumber evidence="2">2.3.-.-</ecNumber>
    </submittedName>
</protein>
<evidence type="ECO:0000313" key="3">
    <source>
        <dbReference type="Proteomes" id="UP001623008"/>
    </source>
</evidence>
<dbReference type="PANTHER" id="PTHR43610">
    <property type="entry name" value="BLL6696 PROTEIN"/>
    <property type="match status" value="1"/>
</dbReference>
<dbReference type="Proteomes" id="UP001623008">
    <property type="component" value="Unassembled WGS sequence"/>
</dbReference>
<name>A0ABW8QX97_9PSED</name>
<dbReference type="EMBL" id="JBJHQF010000003">
    <property type="protein sequence ID" value="MFK9003159.1"/>
    <property type="molecule type" value="Genomic_DNA"/>
</dbReference>
<keyword evidence="3" id="KW-1185">Reference proteome</keyword>
<evidence type="ECO:0000313" key="2">
    <source>
        <dbReference type="EMBL" id="MFK9003159.1"/>
    </source>
</evidence>
<dbReference type="Gene3D" id="3.40.630.30">
    <property type="match status" value="1"/>
</dbReference>